<dbReference type="AlphaFoldDB" id="A0A501XHP0"/>
<dbReference type="Gene3D" id="3.40.50.300">
    <property type="entry name" value="P-loop containing nucleotide triphosphate hydrolases"/>
    <property type="match status" value="1"/>
</dbReference>
<keyword evidence="3" id="KW-0902">Two-component regulatory system</keyword>
<dbReference type="InterPro" id="IPR027417">
    <property type="entry name" value="P-loop_NTPase"/>
</dbReference>
<dbReference type="InterPro" id="IPR003593">
    <property type="entry name" value="AAA+_ATPase"/>
</dbReference>
<comment type="caution">
    <text evidence="9">The sequence shown here is derived from an EMBL/GenBank/DDBJ whole genome shotgun (WGS) entry which is preliminary data.</text>
</comment>
<gene>
    <name evidence="9" type="ORF">FJQ54_12130</name>
</gene>
<dbReference type="PROSITE" id="PS50045">
    <property type="entry name" value="SIGMA54_INTERACT_4"/>
    <property type="match status" value="1"/>
</dbReference>
<dbReference type="PROSITE" id="PS00688">
    <property type="entry name" value="SIGMA54_INTERACT_3"/>
    <property type="match status" value="1"/>
</dbReference>
<dbReference type="OrthoDB" id="5506131at2"/>
<dbReference type="GO" id="GO:0043565">
    <property type="term" value="F:sequence-specific DNA binding"/>
    <property type="evidence" value="ECO:0007669"/>
    <property type="project" value="InterPro"/>
</dbReference>
<keyword evidence="7" id="KW-0804">Transcription</keyword>
<dbReference type="RefSeq" id="WP_140928677.1">
    <property type="nucleotide sequence ID" value="NZ_VFSU01000028.1"/>
</dbReference>
<dbReference type="PANTHER" id="PTHR32071">
    <property type="entry name" value="TRANSCRIPTIONAL REGULATORY PROTEIN"/>
    <property type="match status" value="1"/>
</dbReference>
<protein>
    <submittedName>
        <fullName evidence="9">AAA family ATPase</fullName>
    </submittedName>
</protein>
<organism evidence="9 10">
    <name type="scientific">Sandaracinobacter neustonicus</name>
    <dbReference type="NCBI Taxonomy" id="1715348"/>
    <lineage>
        <taxon>Bacteria</taxon>
        <taxon>Pseudomonadati</taxon>
        <taxon>Pseudomonadota</taxon>
        <taxon>Alphaproteobacteria</taxon>
        <taxon>Sphingomonadales</taxon>
        <taxon>Sphingosinicellaceae</taxon>
        <taxon>Sandaracinobacter</taxon>
    </lineage>
</organism>
<dbReference type="InterPro" id="IPR002078">
    <property type="entry name" value="Sigma_54_int"/>
</dbReference>
<keyword evidence="10" id="KW-1185">Reference proteome</keyword>
<dbReference type="Pfam" id="PF25601">
    <property type="entry name" value="AAA_lid_14"/>
    <property type="match status" value="1"/>
</dbReference>
<keyword evidence="6" id="KW-0010">Activator</keyword>
<keyword evidence="1" id="KW-0547">Nucleotide-binding</keyword>
<evidence type="ECO:0000256" key="3">
    <source>
        <dbReference type="ARBA" id="ARBA00023012"/>
    </source>
</evidence>
<dbReference type="Pfam" id="PF00158">
    <property type="entry name" value="Sigma54_activat"/>
    <property type="match status" value="1"/>
</dbReference>
<evidence type="ECO:0000256" key="5">
    <source>
        <dbReference type="ARBA" id="ARBA00023125"/>
    </source>
</evidence>
<accession>A0A501XHP0</accession>
<name>A0A501XHP0_9SPHN</name>
<evidence type="ECO:0000256" key="7">
    <source>
        <dbReference type="ARBA" id="ARBA00023163"/>
    </source>
</evidence>
<dbReference type="Pfam" id="PF02954">
    <property type="entry name" value="HTH_8"/>
    <property type="match status" value="1"/>
</dbReference>
<evidence type="ECO:0000313" key="9">
    <source>
        <dbReference type="EMBL" id="TPE60151.1"/>
    </source>
</evidence>
<dbReference type="PRINTS" id="PR01590">
    <property type="entry name" value="HTHFIS"/>
</dbReference>
<dbReference type="SMART" id="SM00382">
    <property type="entry name" value="AAA"/>
    <property type="match status" value="1"/>
</dbReference>
<dbReference type="Proteomes" id="UP000319897">
    <property type="component" value="Unassembled WGS sequence"/>
</dbReference>
<dbReference type="InterPro" id="IPR058031">
    <property type="entry name" value="AAA_lid_NorR"/>
</dbReference>
<evidence type="ECO:0000256" key="6">
    <source>
        <dbReference type="ARBA" id="ARBA00023159"/>
    </source>
</evidence>
<keyword evidence="5" id="KW-0238">DNA-binding</keyword>
<evidence type="ECO:0000259" key="8">
    <source>
        <dbReference type="PROSITE" id="PS50045"/>
    </source>
</evidence>
<feature type="domain" description="Sigma-54 factor interaction" evidence="8">
    <location>
        <begin position="27"/>
        <end position="249"/>
    </location>
</feature>
<keyword evidence="2" id="KW-0067">ATP-binding</keyword>
<evidence type="ECO:0000256" key="1">
    <source>
        <dbReference type="ARBA" id="ARBA00022741"/>
    </source>
</evidence>
<dbReference type="EMBL" id="VFSU01000028">
    <property type="protein sequence ID" value="TPE60151.1"/>
    <property type="molecule type" value="Genomic_DNA"/>
</dbReference>
<dbReference type="GO" id="GO:0005524">
    <property type="term" value="F:ATP binding"/>
    <property type="evidence" value="ECO:0007669"/>
    <property type="project" value="UniProtKB-KW"/>
</dbReference>
<dbReference type="CDD" id="cd00009">
    <property type="entry name" value="AAA"/>
    <property type="match status" value="1"/>
</dbReference>
<dbReference type="GO" id="GO:0000160">
    <property type="term" value="P:phosphorelay signal transduction system"/>
    <property type="evidence" value="ECO:0007669"/>
    <property type="project" value="UniProtKB-KW"/>
</dbReference>
<reference evidence="9 10" key="1">
    <citation type="submission" date="2019-06" db="EMBL/GenBank/DDBJ databases">
        <authorList>
            <person name="Lee I."/>
            <person name="Jang G.I."/>
            <person name="Hwang C.Y."/>
        </authorList>
    </citation>
    <scope>NUCLEOTIDE SEQUENCE [LARGE SCALE GENOMIC DNA]</scope>
    <source>
        <strain evidence="9 10">PAMC 28131</strain>
    </source>
</reference>
<sequence length="331" mass="34803">MTDTQRDQEALGRQFANLLAAPPMQGPVAADPLSRSLLALATQAARSSATILVTGPSGAGKDVIARFLHAESQRAGAPFLALNCAALPEAMLESLLFGHERGAFTGALAAAPGLFRAAGAGTLFLDEIGELPLPLQAKLLRAIEAREVLPLGATAPVPFEARLIAATNRDLQAEARAGRFREDLYWRLSVFPLALAPLADRPADILPLAAHMLRDAQAALSPAALGALVRHPWPGNVRELANRIERARILAGDGPVTDAHLDIPAAPIATIALPGQMRRHEADALSRALAETGGRRREAARRLGISERALRYKLAAQEGRPRASAGAGAPA</sequence>
<dbReference type="SUPFAM" id="SSF46689">
    <property type="entry name" value="Homeodomain-like"/>
    <property type="match status" value="1"/>
</dbReference>
<keyword evidence="4" id="KW-0805">Transcription regulation</keyword>
<evidence type="ECO:0000313" key="10">
    <source>
        <dbReference type="Proteomes" id="UP000319897"/>
    </source>
</evidence>
<dbReference type="InterPro" id="IPR009057">
    <property type="entry name" value="Homeodomain-like_sf"/>
</dbReference>
<dbReference type="Gene3D" id="1.10.8.60">
    <property type="match status" value="1"/>
</dbReference>
<dbReference type="InterPro" id="IPR025944">
    <property type="entry name" value="Sigma_54_int_dom_CS"/>
</dbReference>
<dbReference type="PANTHER" id="PTHR32071:SF21">
    <property type="entry name" value="TRANSCRIPTIONAL REGULATORY PROTEIN FLGR"/>
    <property type="match status" value="1"/>
</dbReference>
<dbReference type="GO" id="GO:0006355">
    <property type="term" value="P:regulation of DNA-templated transcription"/>
    <property type="evidence" value="ECO:0007669"/>
    <property type="project" value="InterPro"/>
</dbReference>
<dbReference type="InterPro" id="IPR002197">
    <property type="entry name" value="HTH_Fis"/>
</dbReference>
<proteinExistence type="predicted"/>
<dbReference type="SUPFAM" id="SSF52540">
    <property type="entry name" value="P-loop containing nucleoside triphosphate hydrolases"/>
    <property type="match status" value="1"/>
</dbReference>
<evidence type="ECO:0000256" key="4">
    <source>
        <dbReference type="ARBA" id="ARBA00023015"/>
    </source>
</evidence>
<dbReference type="FunFam" id="3.40.50.300:FF:000006">
    <property type="entry name" value="DNA-binding transcriptional regulator NtrC"/>
    <property type="match status" value="1"/>
</dbReference>
<dbReference type="Gene3D" id="1.10.10.60">
    <property type="entry name" value="Homeodomain-like"/>
    <property type="match status" value="1"/>
</dbReference>
<evidence type="ECO:0000256" key="2">
    <source>
        <dbReference type="ARBA" id="ARBA00022840"/>
    </source>
</evidence>